<evidence type="ECO:0000259" key="8">
    <source>
        <dbReference type="PROSITE" id="PS50928"/>
    </source>
</evidence>
<dbReference type="SUPFAM" id="SSF161098">
    <property type="entry name" value="MetI-like"/>
    <property type="match status" value="1"/>
</dbReference>
<organism evidence="9 10">
    <name type="scientific">Conexibacter arvalis</name>
    <dbReference type="NCBI Taxonomy" id="912552"/>
    <lineage>
        <taxon>Bacteria</taxon>
        <taxon>Bacillati</taxon>
        <taxon>Actinomycetota</taxon>
        <taxon>Thermoleophilia</taxon>
        <taxon>Solirubrobacterales</taxon>
        <taxon>Conexibacteraceae</taxon>
        <taxon>Conexibacter</taxon>
    </lineage>
</organism>
<keyword evidence="10" id="KW-1185">Reference proteome</keyword>
<keyword evidence="6 7" id="KW-0472">Membrane</keyword>
<feature type="transmembrane region" description="Helical" evidence="7">
    <location>
        <begin position="263"/>
        <end position="285"/>
    </location>
</feature>
<dbReference type="CDD" id="cd06261">
    <property type="entry name" value="TM_PBP2"/>
    <property type="match status" value="1"/>
</dbReference>
<comment type="subcellular location">
    <subcellularLocation>
        <location evidence="1 7">Cell membrane</location>
        <topology evidence="1 7">Multi-pass membrane protein</topology>
    </subcellularLocation>
</comment>
<dbReference type="EMBL" id="JACHNU010000001">
    <property type="protein sequence ID" value="MBB4661376.1"/>
    <property type="molecule type" value="Genomic_DNA"/>
</dbReference>
<dbReference type="AlphaFoldDB" id="A0A840I936"/>
<keyword evidence="4 7" id="KW-0812">Transmembrane</keyword>
<dbReference type="Pfam" id="PF00528">
    <property type="entry name" value="BPD_transp_1"/>
    <property type="match status" value="1"/>
</dbReference>
<comment type="caution">
    <text evidence="9">The sequence shown here is derived from an EMBL/GenBank/DDBJ whole genome shotgun (WGS) entry which is preliminary data.</text>
</comment>
<keyword evidence="3" id="KW-1003">Cell membrane</keyword>
<name>A0A840I936_9ACTN</name>
<feature type="transmembrane region" description="Helical" evidence="7">
    <location>
        <begin position="305"/>
        <end position="327"/>
    </location>
</feature>
<evidence type="ECO:0000256" key="2">
    <source>
        <dbReference type="ARBA" id="ARBA00022448"/>
    </source>
</evidence>
<sequence>MARFLARRAATAMVVLLGVSFITFMLARVVPADPAASYVGQHARPAEVEEARRALGLDRPLLEQYWTYLKDVASGDWGTSIGTKRSVLSEIGSRFPATLELLLAAIAIAAVLGTVLGVVAARRHGRGLDAALRLFSTAGISMPAFWLGLVLQIVFCYRLGLLPPTGRYASDLQFTSPVEQITGFVLFDSLVTGNFAVFGSAVEHLLLPALTLAAYPTGVIARMVRASMLEALSQDYVRAARAYGVRERVVVWRIALRNALPPATTVLGLTLAYLLTGAFFVEVVFNWPGLGQFTADALLSSDYPAIMGVTLLGAIGYILVNLAVDLVQARLDPRVRLS</sequence>
<dbReference type="InterPro" id="IPR000515">
    <property type="entry name" value="MetI-like"/>
</dbReference>
<dbReference type="GO" id="GO:0071916">
    <property type="term" value="F:dipeptide transmembrane transporter activity"/>
    <property type="evidence" value="ECO:0007669"/>
    <property type="project" value="TreeGrafter"/>
</dbReference>
<feature type="domain" description="ABC transmembrane type-1" evidence="8">
    <location>
        <begin position="95"/>
        <end position="328"/>
    </location>
</feature>
<dbReference type="PANTHER" id="PTHR43163:SF6">
    <property type="entry name" value="DIPEPTIDE TRANSPORT SYSTEM PERMEASE PROTEIN DPPB-RELATED"/>
    <property type="match status" value="1"/>
</dbReference>
<dbReference type="GO" id="GO:0005886">
    <property type="term" value="C:plasma membrane"/>
    <property type="evidence" value="ECO:0007669"/>
    <property type="project" value="UniProtKB-SubCell"/>
</dbReference>
<dbReference type="InterPro" id="IPR045621">
    <property type="entry name" value="BPD_transp_1_N"/>
</dbReference>
<dbReference type="Gene3D" id="1.10.3720.10">
    <property type="entry name" value="MetI-like"/>
    <property type="match status" value="1"/>
</dbReference>
<evidence type="ECO:0000256" key="3">
    <source>
        <dbReference type="ARBA" id="ARBA00022475"/>
    </source>
</evidence>
<evidence type="ECO:0000256" key="7">
    <source>
        <dbReference type="RuleBase" id="RU363032"/>
    </source>
</evidence>
<keyword evidence="5 7" id="KW-1133">Transmembrane helix</keyword>
<comment type="similarity">
    <text evidence="7">Belongs to the binding-protein-dependent transport system permease family.</text>
</comment>
<dbReference type="Pfam" id="PF19300">
    <property type="entry name" value="BPD_transp_1_N"/>
    <property type="match status" value="1"/>
</dbReference>
<keyword evidence="2 7" id="KW-0813">Transport</keyword>
<evidence type="ECO:0000256" key="1">
    <source>
        <dbReference type="ARBA" id="ARBA00004651"/>
    </source>
</evidence>
<dbReference type="InterPro" id="IPR035906">
    <property type="entry name" value="MetI-like_sf"/>
</dbReference>
<accession>A0A840I936</accession>
<evidence type="ECO:0000313" key="9">
    <source>
        <dbReference type="EMBL" id="MBB4661376.1"/>
    </source>
</evidence>
<evidence type="ECO:0000256" key="4">
    <source>
        <dbReference type="ARBA" id="ARBA00022692"/>
    </source>
</evidence>
<evidence type="ECO:0000313" key="10">
    <source>
        <dbReference type="Proteomes" id="UP000585272"/>
    </source>
</evidence>
<dbReference type="PANTHER" id="PTHR43163">
    <property type="entry name" value="DIPEPTIDE TRANSPORT SYSTEM PERMEASE PROTEIN DPPB-RELATED"/>
    <property type="match status" value="1"/>
</dbReference>
<proteinExistence type="inferred from homology"/>
<evidence type="ECO:0000256" key="6">
    <source>
        <dbReference type="ARBA" id="ARBA00023136"/>
    </source>
</evidence>
<dbReference type="PROSITE" id="PS50928">
    <property type="entry name" value="ABC_TM1"/>
    <property type="match status" value="1"/>
</dbReference>
<feature type="transmembrane region" description="Helical" evidence="7">
    <location>
        <begin position="101"/>
        <end position="120"/>
    </location>
</feature>
<reference evidence="9 10" key="1">
    <citation type="submission" date="2020-08" db="EMBL/GenBank/DDBJ databases">
        <title>Genomic Encyclopedia of Archaeal and Bacterial Type Strains, Phase II (KMG-II): from individual species to whole genera.</title>
        <authorList>
            <person name="Goeker M."/>
        </authorList>
    </citation>
    <scope>NUCLEOTIDE SEQUENCE [LARGE SCALE GENOMIC DNA]</scope>
    <source>
        <strain evidence="9 10">DSM 23288</strain>
    </source>
</reference>
<dbReference type="Proteomes" id="UP000585272">
    <property type="component" value="Unassembled WGS sequence"/>
</dbReference>
<feature type="transmembrane region" description="Helical" evidence="7">
    <location>
        <begin position="195"/>
        <end position="215"/>
    </location>
</feature>
<feature type="transmembrane region" description="Helical" evidence="7">
    <location>
        <begin position="132"/>
        <end position="155"/>
    </location>
</feature>
<gene>
    <name evidence="9" type="ORF">BDZ31_000949</name>
</gene>
<evidence type="ECO:0000256" key="5">
    <source>
        <dbReference type="ARBA" id="ARBA00022989"/>
    </source>
</evidence>
<dbReference type="RefSeq" id="WP_183339489.1">
    <property type="nucleotide sequence ID" value="NZ_JACHNU010000001.1"/>
</dbReference>
<protein>
    <submittedName>
        <fullName evidence="9">Peptide/nickel transport system permease protein</fullName>
    </submittedName>
</protein>